<sequence length="167" mass="18600">MSGKRPESRSDFEIAIVCALPVEFDAVEASLDEHYGPYGKQRGDLNFYRTGRIDKYNIVLAHLPEMGKRSAASVASSLLVSFPRIDLKILTGICGGVPFPSADTEIILGDAIISSKVADYDFGKLYPDGFQQRHDFTDTLGRADRDIRSLLSALKTRRLQEQFQENI</sequence>
<dbReference type="GeneID" id="55987783"/>
<dbReference type="EMBL" id="CP055898">
    <property type="protein sequence ID" value="QKX53192.1"/>
    <property type="molecule type" value="Genomic_DNA"/>
</dbReference>
<gene>
    <name evidence="2" type="ORF">TRUGW13939_00268</name>
</gene>
<accession>A0A7H8QHY4</accession>
<dbReference type="GO" id="GO:0009116">
    <property type="term" value="P:nucleoside metabolic process"/>
    <property type="evidence" value="ECO:0007669"/>
    <property type="project" value="InterPro"/>
</dbReference>
<dbReference type="PANTHER" id="PTHR46082">
    <property type="entry name" value="ATP/GTP-BINDING PROTEIN-RELATED"/>
    <property type="match status" value="1"/>
</dbReference>
<dbReference type="GO" id="GO:0003824">
    <property type="term" value="F:catalytic activity"/>
    <property type="evidence" value="ECO:0007669"/>
    <property type="project" value="InterPro"/>
</dbReference>
<dbReference type="Gene3D" id="3.40.50.1580">
    <property type="entry name" value="Nucleoside phosphorylase domain"/>
    <property type="match status" value="1"/>
</dbReference>
<protein>
    <recommendedName>
        <fullName evidence="1">Nucleoside phosphorylase domain-containing protein</fullName>
    </recommendedName>
</protein>
<reference evidence="3" key="1">
    <citation type="submission" date="2020-06" db="EMBL/GenBank/DDBJ databases">
        <title>A chromosome-scale genome assembly of Talaromyces rugulosus W13939.</title>
        <authorList>
            <person name="Wang B."/>
            <person name="Guo L."/>
            <person name="Ye K."/>
            <person name="Wang L."/>
        </authorList>
    </citation>
    <scope>NUCLEOTIDE SEQUENCE [LARGE SCALE GENOMIC DNA]</scope>
    <source>
        <strain evidence="3">W13939</strain>
    </source>
</reference>
<dbReference type="KEGG" id="trg:TRUGW13939_00268"/>
<dbReference type="PANTHER" id="PTHR46082:SF6">
    <property type="entry name" value="AAA+ ATPASE DOMAIN-CONTAINING PROTEIN-RELATED"/>
    <property type="match status" value="1"/>
</dbReference>
<name>A0A7H8QHY4_TALRU</name>
<dbReference type="AlphaFoldDB" id="A0A7H8QHY4"/>
<feature type="domain" description="Nucleoside phosphorylase" evidence="1">
    <location>
        <begin position="13"/>
        <end position="153"/>
    </location>
</feature>
<dbReference type="Pfam" id="PF01048">
    <property type="entry name" value="PNP_UDP_1"/>
    <property type="match status" value="1"/>
</dbReference>
<dbReference type="InterPro" id="IPR035994">
    <property type="entry name" value="Nucleoside_phosphorylase_sf"/>
</dbReference>
<dbReference type="RefSeq" id="XP_035339371.1">
    <property type="nucleotide sequence ID" value="XM_035483478.1"/>
</dbReference>
<evidence type="ECO:0000313" key="2">
    <source>
        <dbReference type="EMBL" id="QKX53192.1"/>
    </source>
</evidence>
<organism evidence="2 3">
    <name type="scientific">Talaromyces rugulosus</name>
    <name type="common">Penicillium rugulosum</name>
    <dbReference type="NCBI Taxonomy" id="121627"/>
    <lineage>
        <taxon>Eukaryota</taxon>
        <taxon>Fungi</taxon>
        <taxon>Dikarya</taxon>
        <taxon>Ascomycota</taxon>
        <taxon>Pezizomycotina</taxon>
        <taxon>Eurotiomycetes</taxon>
        <taxon>Eurotiomycetidae</taxon>
        <taxon>Eurotiales</taxon>
        <taxon>Trichocomaceae</taxon>
        <taxon>Talaromyces</taxon>
        <taxon>Talaromyces sect. Islandici</taxon>
    </lineage>
</organism>
<proteinExistence type="predicted"/>
<dbReference type="InterPro" id="IPR053137">
    <property type="entry name" value="NLR-like"/>
</dbReference>
<evidence type="ECO:0000259" key="1">
    <source>
        <dbReference type="Pfam" id="PF01048"/>
    </source>
</evidence>
<dbReference type="Proteomes" id="UP000509510">
    <property type="component" value="Chromosome I"/>
</dbReference>
<keyword evidence="3" id="KW-1185">Reference proteome</keyword>
<evidence type="ECO:0000313" key="3">
    <source>
        <dbReference type="Proteomes" id="UP000509510"/>
    </source>
</evidence>
<dbReference type="OrthoDB" id="4226305at2759"/>
<dbReference type="SUPFAM" id="SSF53167">
    <property type="entry name" value="Purine and uridine phosphorylases"/>
    <property type="match status" value="1"/>
</dbReference>
<dbReference type="InterPro" id="IPR000845">
    <property type="entry name" value="Nucleoside_phosphorylase_d"/>
</dbReference>